<evidence type="ECO:0000256" key="5">
    <source>
        <dbReference type="ARBA" id="ARBA00022679"/>
    </source>
</evidence>
<dbReference type="AlphaFoldDB" id="A0AA41QM47"/>
<reference evidence="14" key="1">
    <citation type="submission" date="2022-03" db="EMBL/GenBank/DDBJ databases">
        <title>The complete genome sequence of a Methyloterrigena soli.</title>
        <authorList>
            <person name="Zi Z."/>
        </authorList>
    </citation>
    <scope>NUCLEOTIDE SEQUENCE</scope>
    <source>
        <strain evidence="14">M48</strain>
    </source>
</reference>
<dbReference type="EMBL" id="JALAZD010000001">
    <property type="protein sequence ID" value="MCI0127411.1"/>
    <property type="molecule type" value="Genomic_DNA"/>
</dbReference>
<dbReference type="CDD" id="cd00483">
    <property type="entry name" value="HPPK"/>
    <property type="match status" value="1"/>
</dbReference>
<dbReference type="Proteomes" id="UP001156140">
    <property type="component" value="Unassembled WGS sequence"/>
</dbReference>
<dbReference type="InterPro" id="IPR035907">
    <property type="entry name" value="Hppk_sf"/>
</dbReference>
<dbReference type="Pfam" id="PF01288">
    <property type="entry name" value="HPPK"/>
    <property type="match status" value="1"/>
</dbReference>
<dbReference type="RefSeq" id="WP_281735935.1">
    <property type="nucleotide sequence ID" value="NZ_JAKETQ010000001.1"/>
</dbReference>
<evidence type="ECO:0000256" key="2">
    <source>
        <dbReference type="ARBA" id="ARBA00005810"/>
    </source>
</evidence>
<dbReference type="InterPro" id="IPR000550">
    <property type="entry name" value="Hppk"/>
</dbReference>
<keyword evidence="5 14" id="KW-0808">Transferase</keyword>
<dbReference type="GO" id="GO:0016301">
    <property type="term" value="F:kinase activity"/>
    <property type="evidence" value="ECO:0007669"/>
    <property type="project" value="UniProtKB-KW"/>
</dbReference>
<dbReference type="PANTHER" id="PTHR43071:SF1">
    <property type="entry name" value="2-AMINO-4-HYDROXY-6-HYDROXYMETHYLDIHYDROPTERIDINE PYROPHOSPHOKINASE"/>
    <property type="match status" value="1"/>
</dbReference>
<evidence type="ECO:0000256" key="3">
    <source>
        <dbReference type="ARBA" id="ARBA00013253"/>
    </source>
</evidence>
<gene>
    <name evidence="14" type="primary">folK</name>
    <name evidence="14" type="ORF">ML536_11295</name>
</gene>
<comment type="function">
    <text evidence="10">Catalyzes the transfer of pyrophosphate from adenosine triphosphate (ATP) to 6-hydroxymethyl-7,8-dihydropterin, an enzymatic step in folate biosynthesis pathway.</text>
</comment>
<keyword evidence="9" id="KW-0289">Folate biosynthesis</keyword>
<proteinExistence type="inferred from homology"/>
<evidence type="ECO:0000256" key="4">
    <source>
        <dbReference type="ARBA" id="ARBA00016218"/>
    </source>
</evidence>
<evidence type="ECO:0000256" key="9">
    <source>
        <dbReference type="ARBA" id="ARBA00022909"/>
    </source>
</evidence>
<comment type="caution">
    <text evidence="14">The sequence shown here is derived from an EMBL/GenBank/DDBJ whole genome shotgun (WGS) entry which is preliminary data.</text>
</comment>
<comment type="similarity">
    <text evidence="2">Belongs to the HPPK family.</text>
</comment>
<dbReference type="PROSITE" id="PS00794">
    <property type="entry name" value="HPPK"/>
    <property type="match status" value="1"/>
</dbReference>
<keyword evidence="7" id="KW-0418">Kinase</keyword>
<evidence type="ECO:0000313" key="15">
    <source>
        <dbReference type="Proteomes" id="UP001156140"/>
    </source>
</evidence>
<evidence type="ECO:0000313" key="14">
    <source>
        <dbReference type="EMBL" id="MCI0127411.1"/>
    </source>
</evidence>
<dbReference type="GO" id="GO:0003848">
    <property type="term" value="F:2-amino-4-hydroxy-6-hydroxymethyldihydropteridine diphosphokinase activity"/>
    <property type="evidence" value="ECO:0007669"/>
    <property type="project" value="UniProtKB-EC"/>
</dbReference>
<dbReference type="EC" id="2.7.6.3" evidence="3"/>
<evidence type="ECO:0000259" key="13">
    <source>
        <dbReference type="PROSITE" id="PS00794"/>
    </source>
</evidence>
<dbReference type="GO" id="GO:0046656">
    <property type="term" value="P:folic acid biosynthetic process"/>
    <property type="evidence" value="ECO:0007669"/>
    <property type="project" value="UniProtKB-KW"/>
</dbReference>
<evidence type="ECO:0000256" key="8">
    <source>
        <dbReference type="ARBA" id="ARBA00022840"/>
    </source>
</evidence>
<dbReference type="NCBIfam" id="TIGR01498">
    <property type="entry name" value="folK"/>
    <property type="match status" value="1"/>
</dbReference>
<comment type="pathway">
    <text evidence="1">Cofactor biosynthesis; tetrahydrofolate biosynthesis; 2-amino-4-hydroxy-6-hydroxymethyl-7,8-dihydropteridine diphosphate from 7,8-dihydroneopterin triphosphate: step 4/4.</text>
</comment>
<evidence type="ECO:0000256" key="1">
    <source>
        <dbReference type="ARBA" id="ARBA00005051"/>
    </source>
</evidence>
<keyword evidence="6" id="KW-0547">Nucleotide-binding</keyword>
<evidence type="ECO:0000256" key="11">
    <source>
        <dbReference type="ARBA" id="ARBA00029766"/>
    </source>
</evidence>
<dbReference type="SUPFAM" id="SSF55083">
    <property type="entry name" value="6-hydroxymethyl-7,8-dihydropterin pyrophosphokinase, HPPK"/>
    <property type="match status" value="1"/>
</dbReference>
<evidence type="ECO:0000256" key="12">
    <source>
        <dbReference type="ARBA" id="ARBA00033413"/>
    </source>
</evidence>
<organism evidence="14 15">
    <name type="scientific">Paradevosia shaoguanensis</name>
    <dbReference type="NCBI Taxonomy" id="1335043"/>
    <lineage>
        <taxon>Bacteria</taxon>
        <taxon>Pseudomonadati</taxon>
        <taxon>Pseudomonadota</taxon>
        <taxon>Alphaproteobacteria</taxon>
        <taxon>Hyphomicrobiales</taxon>
        <taxon>Devosiaceae</taxon>
        <taxon>Paradevosia</taxon>
    </lineage>
</organism>
<keyword evidence="8" id="KW-0067">ATP-binding</keyword>
<dbReference type="PANTHER" id="PTHR43071">
    <property type="entry name" value="2-AMINO-4-HYDROXY-6-HYDROXYMETHYLDIHYDROPTERIDINE PYROPHOSPHOKINASE"/>
    <property type="match status" value="1"/>
</dbReference>
<evidence type="ECO:0000256" key="7">
    <source>
        <dbReference type="ARBA" id="ARBA00022777"/>
    </source>
</evidence>
<dbReference type="Gene3D" id="3.30.70.560">
    <property type="entry name" value="7,8-Dihydro-6-hydroxymethylpterin-pyrophosphokinase HPPK"/>
    <property type="match status" value="1"/>
</dbReference>
<dbReference type="GO" id="GO:0005524">
    <property type="term" value="F:ATP binding"/>
    <property type="evidence" value="ECO:0007669"/>
    <property type="project" value="UniProtKB-KW"/>
</dbReference>
<sequence>MAKAWLVLGANIGDPLVQLEEAVARLDALPTLAVTKRSSVLLTKPWGKTDQNDFHNMALEVETESTPQELLAICLGVEAAMGRQRLERWGPRLIDIDIIAYERQVIDEPNLKVPHPFAHERDFVLVPLREIAPDVADWLVTRRH</sequence>
<evidence type="ECO:0000256" key="10">
    <source>
        <dbReference type="ARBA" id="ARBA00029409"/>
    </source>
</evidence>
<keyword evidence="15" id="KW-1185">Reference proteome</keyword>
<evidence type="ECO:0000256" key="6">
    <source>
        <dbReference type="ARBA" id="ARBA00022741"/>
    </source>
</evidence>
<accession>A0AA41QM47</accession>
<name>A0AA41QM47_9HYPH</name>
<feature type="domain" description="7,8-dihydro-6-hydroxymethylpterin-pyrophosphokinase" evidence="13">
    <location>
        <begin position="88"/>
        <end position="99"/>
    </location>
</feature>
<protein>
    <recommendedName>
        <fullName evidence="4">2-amino-4-hydroxy-6-hydroxymethyldihydropteridine pyrophosphokinase</fullName>
        <ecNumber evidence="3">2.7.6.3</ecNumber>
    </recommendedName>
    <alternativeName>
        <fullName evidence="11">6-hydroxymethyl-7,8-dihydropterin pyrophosphokinase</fullName>
    </alternativeName>
    <alternativeName>
        <fullName evidence="12">7,8-dihydro-6-hydroxymethylpterin-pyrophosphokinase</fullName>
    </alternativeName>
</protein>